<comment type="caution">
    <text evidence="4">The sequence shown here is derived from an EMBL/GenBank/DDBJ whole genome shotgun (WGS) entry which is preliminary data.</text>
</comment>
<sequence length="108" mass="11160">MLKTQPINNLIEFSNGEKKIMIARVLIAAAVASVTFASAALAGNVSTIVQSGGTNAAFSAQRGYSNVSTSVQTGRRNASVAVQTGRRNDAAIGQTGRFNAGAVFQNMP</sequence>
<proteinExistence type="inferred from homology"/>
<feature type="transmembrane region" description="Helical" evidence="3">
    <location>
        <begin position="21"/>
        <end position="42"/>
    </location>
</feature>
<dbReference type="Proteomes" id="UP000474159">
    <property type="component" value="Unassembled WGS sequence"/>
</dbReference>
<accession>A0A6L3SUJ1</accession>
<dbReference type="GO" id="GO:0007155">
    <property type="term" value="P:cell adhesion"/>
    <property type="evidence" value="ECO:0007669"/>
    <property type="project" value="InterPro"/>
</dbReference>
<dbReference type="GO" id="GO:0009289">
    <property type="term" value="C:pilus"/>
    <property type="evidence" value="ECO:0007669"/>
    <property type="project" value="InterPro"/>
</dbReference>
<name>A0A6L3SUJ1_9HYPH</name>
<dbReference type="Pfam" id="PF07012">
    <property type="entry name" value="Curlin_rpt"/>
    <property type="match status" value="1"/>
</dbReference>
<organism evidence="4 5">
    <name type="scientific">Methylobacterium soli</name>
    <dbReference type="NCBI Taxonomy" id="553447"/>
    <lineage>
        <taxon>Bacteria</taxon>
        <taxon>Pseudomonadati</taxon>
        <taxon>Pseudomonadota</taxon>
        <taxon>Alphaproteobacteria</taxon>
        <taxon>Hyphomicrobiales</taxon>
        <taxon>Methylobacteriaceae</taxon>
        <taxon>Methylobacterium</taxon>
    </lineage>
</organism>
<evidence type="ECO:0000256" key="2">
    <source>
        <dbReference type="ARBA" id="ARBA00022729"/>
    </source>
</evidence>
<evidence type="ECO:0000256" key="3">
    <source>
        <dbReference type="SAM" id="Phobius"/>
    </source>
</evidence>
<dbReference type="AlphaFoldDB" id="A0A6L3SUJ1"/>
<keyword evidence="5" id="KW-1185">Reference proteome</keyword>
<keyword evidence="3" id="KW-0812">Transmembrane</keyword>
<keyword evidence="2" id="KW-0732">Signal</keyword>
<keyword evidence="3" id="KW-0472">Membrane</keyword>
<keyword evidence="3" id="KW-1133">Transmembrane helix</keyword>
<protein>
    <recommendedName>
        <fullName evidence="6">Curlin</fullName>
    </recommendedName>
</protein>
<dbReference type="EMBL" id="VZZK01000022">
    <property type="protein sequence ID" value="KAB1077290.1"/>
    <property type="molecule type" value="Genomic_DNA"/>
</dbReference>
<evidence type="ECO:0000313" key="5">
    <source>
        <dbReference type="Proteomes" id="UP000474159"/>
    </source>
</evidence>
<gene>
    <name evidence="4" type="ORF">F6X53_19585</name>
</gene>
<evidence type="ECO:0000256" key="1">
    <source>
        <dbReference type="ARBA" id="ARBA00009766"/>
    </source>
</evidence>
<evidence type="ECO:0000313" key="4">
    <source>
        <dbReference type="EMBL" id="KAB1077290.1"/>
    </source>
</evidence>
<dbReference type="InterPro" id="IPR009742">
    <property type="entry name" value="Curlin_rpt"/>
</dbReference>
<dbReference type="RefSeq" id="WP_151001872.1">
    <property type="nucleotide sequence ID" value="NZ_BPQY01000688.1"/>
</dbReference>
<evidence type="ECO:0008006" key="6">
    <source>
        <dbReference type="Google" id="ProtNLM"/>
    </source>
</evidence>
<reference evidence="4 5" key="1">
    <citation type="submission" date="2019-09" db="EMBL/GenBank/DDBJ databases">
        <title>YIM 48816 draft genome.</title>
        <authorList>
            <person name="Jiang L."/>
        </authorList>
    </citation>
    <scope>NUCLEOTIDE SEQUENCE [LARGE SCALE GENOMIC DNA]</scope>
    <source>
        <strain evidence="4 5">YIM 48816</strain>
    </source>
</reference>
<comment type="similarity">
    <text evidence="1">Belongs to the CsgA/CsgB family.</text>
</comment>